<proteinExistence type="predicted"/>
<gene>
    <name evidence="1" type="ORF">P3X46_014360</name>
</gene>
<accession>A0ABQ9M8V2</accession>
<comment type="caution">
    <text evidence="1">The sequence shown here is derived from an EMBL/GenBank/DDBJ whole genome shotgun (WGS) entry which is preliminary data.</text>
</comment>
<organism evidence="1 2">
    <name type="scientific">Hevea brasiliensis</name>
    <name type="common">Para rubber tree</name>
    <name type="synonym">Siphonia brasiliensis</name>
    <dbReference type="NCBI Taxonomy" id="3981"/>
    <lineage>
        <taxon>Eukaryota</taxon>
        <taxon>Viridiplantae</taxon>
        <taxon>Streptophyta</taxon>
        <taxon>Embryophyta</taxon>
        <taxon>Tracheophyta</taxon>
        <taxon>Spermatophyta</taxon>
        <taxon>Magnoliopsida</taxon>
        <taxon>eudicotyledons</taxon>
        <taxon>Gunneridae</taxon>
        <taxon>Pentapetalae</taxon>
        <taxon>rosids</taxon>
        <taxon>fabids</taxon>
        <taxon>Malpighiales</taxon>
        <taxon>Euphorbiaceae</taxon>
        <taxon>Crotonoideae</taxon>
        <taxon>Micrandreae</taxon>
        <taxon>Hevea</taxon>
    </lineage>
</organism>
<sequence>MVLSPRLLLCRLVNLVSDRQGVVELGLKKKKKKINYTSTQELEDQILSLCNYYWLLSAFAFQVAILSANKTA</sequence>
<protein>
    <submittedName>
        <fullName evidence="1">Uncharacterized protein</fullName>
    </submittedName>
</protein>
<evidence type="ECO:0000313" key="2">
    <source>
        <dbReference type="Proteomes" id="UP001174677"/>
    </source>
</evidence>
<name>A0ABQ9M8V2_HEVBR</name>
<keyword evidence="2" id="KW-1185">Reference proteome</keyword>
<reference evidence="1 2" key="1">
    <citation type="journal article" date="2023" name="Plant Biotechnol. J.">
        <title>Chromosome-level wild Hevea brasiliensis genome provides new tools for genomic-assisted breeding and valuable loci to elevate rubber yield.</title>
        <authorList>
            <person name="Cheng H."/>
            <person name="Song X."/>
            <person name="Hu Y."/>
            <person name="Wu T."/>
            <person name="Yang Q."/>
            <person name="An Z."/>
            <person name="Feng S."/>
            <person name="Deng Z."/>
            <person name="Wu W."/>
            <person name="Zeng X."/>
            <person name="Tu M."/>
            <person name="Wang X."/>
            <person name="Huang H."/>
        </authorList>
    </citation>
    <scope>NUCLEOTIDE SEQUENCE [LARGE SCALE GENOMIC DNA]</scope>
    <source>
        <strain evidence="1">MT/VB/25A 57/8</strain>
    </source>
</reference>
<dbReference type="Proteomes" id="UP001174677">
    <property type="component" value="Chromosome 8"/>
</dbReference>
<evidence type="ECO:0000313" key="1">
    <source>
        <dbReference type="EMBL" id="KAJ9175850.1"/>
    </source>
</evidence>
<dbReference type="EMBL" id="JARPOI010000008">
    <property type="protein sequence ID" value="KAJ9175850.1"/>
    <property type="molecule type" value="Genomic_DNA"/>
</dbReference>